<keyword evidence="1" id="KW-1133">Transmembrane helix</keyword>
<organism evidence="2">
    <name type="scientific">marine sediment metagenome</name>
    <dbReference type="NCBI Taxonomy" id="412755"/>
    <lineage>
        <taxon>unclassified sequences</taxon>
        <taxon>metagenomes</taxon>
        <taxon>ecological metagenomes</taxon>
    </lineage>
</organism>
<dbReference type="AlphaFoldDB" id="A0A0F9IB92"/>
<keyword evidence="1" id="KW-0812">Transmembrane</keyword>
<dbReference type="EMBL" id="LAZR01012830">
    <property type="protein sequence ID" value="KKM24886.1"/>
    <property type="molecule type" value="Genomic_DNA"/>
</dbReference>
<proteinExistence type="predicted"/>
<comment type="caution">
    <text evidence="2">The sequence shown here is derived from an EMBL/GenBank/DDBJ whole genome shotgun (WGS) entry which is preliminary data.</text>
</comment>
<accession>A0A0F9IB92</accession>
<reference evidence="2" key="1">
    <citation type="journal article" date="2015" name="Nature">
        <title>Complex archaea that bridge the gap between prokaryotes and eukaryotes.</title>
        <authorList>
            <person name="Spang A."/>
            <person name="Saw J.H."/>
            <person name="Jorgensen S.L."/>
            <person name="Zaremba-Niedzwiedzka K."/>
            <person name="Martijn J."/>
            <person name="Lind A.E."/>
            <person name="van Eijk R."/>
            <person name="Schleper C."/>
            <person name="Guy L."/>
            <person name="Ettema T.J."/>
        </authorList>
    </citation>
    <scope>NUCLEOTIDE SEQUENCE</scope>
</reference>
<keyword evidence="1" id="KW-0472">Membrane</keyword>
<name>A0A0F9IB92_9ZZZZ</name>
<sequence>MTSKLILPLVSWGNGTLMIALFALVSVVLIGAVISMMSAGKKKKE</sequence>
<evidence type="ECO:0000256" key="1">
    <source>
        <dbReference type="SAM" id="Phobius"/>
    </source>
</evidence>
<protein>
    <submittedName>
        <fullName evidence="2">Uncharacterized protein</fullName>
    </submittedName>
</protein>
<gene>
    <name evidence="2" type="ORF">LCGC14_1600570</name>
</gene>
<feature type="transmembrane region" description="Helical" evidence="1">
    <location>
        <begin position="12"/>
        <end position="34"/>
    </location>
</feature>
<evidence type="ECO:0000313" key="2">
    <source>
        <dbReference type="EMBL" id="KKM24886.1"/>
    </source>
</evidence>